<evidence type="ECO:0000313" key="2">
    <source>
        <dbReference type="Proteomes" id="UP001172083"/>
    </source>
</evidence>
<reference evidence="1" key="1">
    <citation type="submission" date="2023-06" db="EMBL/GenBank/DDBJ databases">
        <title>Genomic of Agaribacillus aureum.</title>
        <authorList>
            <person name="Wang G."/>
        </authorList>
    </citation>
    <scope>NUCLEOTIDE SEQUENCE</scope>
    <source>
        <strain evidence="1">BMA12</strain>
    </source>
</reference>
<name>A0ABT8LFV5_9BACT</name>
<comment type="caution">
    <text evidence="1">The sequence shown here is derived from an EMBL/GenBank/DDBJ whole genome shotgun (WGS) entry which is preliminary data.</text>
</comment>
<accession>A0ABT8LFV5</accession>
<protein>
    <submittedName>
        <fullName evidence="1">Uncharacterized protein</fullName>
    </submittedName>
</protein>
<sequence length="167" mass="18702">MKKILIFLYTTLFYTITANGQNFFFINEESYSCSETFTLQSNSDDPDVNDLNVILAKDGTTAIFIVSTKIVSTVRISGKLIIYLDDGTVISCIDRGIKDNVDDIASTAYQLTNEELGKMKKSNINTVRYEIKCAECLINLYEGNYTASNKGSSKTDFPVLISDFFEN</sequence>
<gene>
    <name evidence="1" type="ORF">QQ020_24395</name>
</gene>
<keyword evidence="2" id="KW-1185">Reference proteome</keyword>
<evidence type="ECO:0000313" key="1">
    <source>
        <dbReference type="EMBL" id="MDN5215241.1"/>
    </source>
</evidence>
<dbReference type="EMBL" id="JAUJEB010000006">
    <property type="protein sequence ID" value="MDN5215241.1"/>
    <property type="molecule type" value="Genomic_DNA"/>
</dbReference>
<proteinExistence type="predicted"/>
<dbReference type="RefSeq" id="WP_346760579.1">
    <property type="nucleotide sequence ID" value="NZ_JAUJEB010000006.1"/>
</dbReference>
<dbReference type="Proteomes" id="UP001172083">
    <property type="component" value="Unassembled WGS sequence"/>
</dbReference>
<organism evidence="1 2">
    <name type="scientific">Agaribacillus aureus</name>
    <dbReference type="NCBI Taxonomy" id="3051825"/>
    <lineage>
        <taxon>Bacteria</taxon>
        <taxon>Pseudomonadati</taxon>
        <taxon>Bacteroidota</taxon>
        <taxon>Cytophagia</taxon>
        <taxon>Cytophagales</taxon>
        <taxon>Splendidivirgaceae</taxon>
        <taxon>Agaribacillus</taxon>
    </lineage>
</organism>